<evidence type="ECO:0000256" key="2">
    <source>
        <dbReference type="ARBA" id="ARBA00022898"/>
    </source>
</evidence>
<dbReference type="PANTHER" id="PTHR43727">
    <property type="entry name" value="DIAMINOPIMELATE DECARBOXYLASE"/>
    <property type="match status" value="1"/>
</dbReference>
<reference evidence="5" key="1">
    <citation type="journal article" date="2019" name="Int. J. Syst. Evol. Microbiol.">
        <title>The Global Catalogue of Microorganisms (GCM) 10K type strain sequencing project: providing services to taxonomists for standard genome sequencing and annotation.</title>
        <authorList>
            <consortium name="The Broad Institute Genomics Platform"/>
            <consortium name="The Broad Institute Genome Sequencing Center for Infectious Disease"/>
            <person name="Wu L."/>
            <person name="Ma J."/>
        </authorList>
    </citation>
    <scope>NUCLEOTIDE SEQUENCE [LARGE SCALE GENOMIC DNA]</scope>
    <source>
        <strain evidence="5">XZYJT-10</strain>
    </source>
</reference>
<protein>
    <recommendedName>
        <fullName evidence="3">Orn/DAP/Arg decarboxylase 2 N-terminal domain-containing protein</fullName>
    </recommendedName>
</protein>
<sequence length="419" mass="45349">MRTGGWTRYTAEVTALRESPVFRGTETADGAAPFDPPENAVPARIVRAAAQVKSTPGILWDVPGLTAHIGFLGRLLARHGLSMHCALKACASAPIVRLLRETVRAADVATAEELRLARSLGFSRISATGPAFAREQIPDLLAGGVLFDAQSPVQLDQLLEQPFPAAAGGAVDWGVRVRVPLPDVLRSSTSRGQESRFGLVLDERLADRLRSAPQPVRRVRVHTGEVTPDLLAFRARYAVLVARLLGTVDQINLGGGLLRLSRRPDLLDATLRTIGAELRAYDGPELSVWMEPGAALTLDHAYLVTQVLDADCASPHGQGVVVDASAWNLAPWAYPSFHPVADASQVFTGDVFGPSLYEKDRFRRTARTPSATRLAVGDRLLATSFGAYTLVHARQFGQLPVPDQYLVDDHGMERVDERP</sequence>
<dbReference type="RefSeq" id="WP_378968788.1">
    <property type="nucleotide sequence ID" value="NZ_JBHTBJ010000010.1"/>
</dbReference>
<keyword evidence="2" id="KW-0663">Pyridoxal phosphate</keyword>
<evidence type="ECO:0000259" key="3">
    <source>
        <dbReference type="Pfam" id="PF02784"/>
    </source>
</evidence>
<evidence type="ECO:0000313" key="4">
    <source>
        <dbReference type="EMBL" id="MFC7275550.1"/>
    </source>
</evidence>
<comment type="cofactor">
    <cofactor evidence="1">
        <name>pyridoxal 5'-phosphate</name>
        <dbReference type="ChEBI" id="CHEBI:597326"/>
    </cofactor>
</comment>
<evidence type="ECO:0000256" key="1">
    <source>
        <dbReference type="ARBA" id="ARBA00001933"/>
    </source>
</evidence>
<comment type="caution">
    <text evidence="4">The sequence shown here is derived from an EMBL/GenBank/DDBJ whole genome shotgun (WGS) entry which is preliminary data.</text>
</comment>
<name>A0ABW2HSQ9_9ACTN</name>
<evidence type="ECO:0000313" key="5">
    <source>
        <dbReference type="Proteomes" id="UP001596548"/>
    </source>
</evidence>
<dbReference type="PANTHER" id="PTHR43727:SF2">
    <property type="entry name" value="GROUP IV DECARBOXYLASE"/>
    <property type="match status" value="1"/>
</dbReference>
<dbReference type="Pfam" id="PF02784">
    <property type="entry name" value="Orn_Arg_deC_N"/>
    <property type="match status" value="1"/>
</dbReference>
<dbReference type="SUPFAM" id="SSF50621">
    <property type="entry name" value="Alanine racemase C-terminal domain-like"/>
    <property type="match status" value="1"/>
</dbReference>
<accession>A0ABW2HSQ9</accession>
<dbReference type="InterPro" id="IPR022644">
    <property type="entry name" value="De-COase2_N"/>
</dbReference>
<dbReference type="Gene3D" id="3.20.20.10">
    <property type="entry name" value="Alanine racemase"/>
    <property type="match status" value="1"/>
</dbReference>
<dbReference type="InterPro" id="IPR029066">
    <property type="entry name" value="PLP-binding_barrel"/>
</dbReference>
<organism evidence="4 5">
    <name type="scientific">Paractinoplanes rhizophilus</name>
    <dbReference type="NCBI Taxonomy" id="1416877"/>
    <lineage>
        <taxon>Bacteria</taxon>
        <taxon>Bacillati</taxon>
        <taxon>Actinomycetota</taxon>
        <taxon>Actinomycetes</taxon>
        <taxon>Micromonosporales</taxon>
        <taxon>Micromonosporaceae</taxon>
        <taxon>Paractinoplanes</taxon>
    </lineage>
</organism>
<dbReference type="Proteomes" id="UP001596548">
    <property type="component" value="Unassembled WGS sequence"/>
</dbReference>
<dbReference type="Gene3D" id="2.40.37.10">
    <property type="entry name" value="Lyase, Ornithine Decarboxylase, Chain A, domain 1"/>
    <property type="match status" value="1"/>
</dbReference>
<dbReference type="EMBL" id="JBHTBJ010000010">
    <property type="protein sequence ID" value="MFC7275550.1"/>
    <property type="molecule type" value="Genomic_DNA"/>
</dbReference>
<proteinExistence type="predicted"/>
<keyword evidence="5" id="KW-1185">Reference proteome</keyword>
<dbReference type="SUPFAM" id="SSF51419">
    <property type="entry name" value="PLP-binding barrel"/>
    <property type="match status" value="1"/>
</dbReference>
<feature type="domain" description="Orn/DAP/Arg decarboxylase 2 N-terminal" evidence="3">
    <location>
        <begin position="83"/>
        <end position="297"/>
    </location>
</feature>
<dbReference type="InterPro" id="IPR009006">
    <property type="entry name" value="Ala_racemase/Decarboxylase_C"/>
</dbReference>
<gene>
    <name evidence="4" type="ORF">ACFQS1_16295</name>
</gene>